<sequence>MAPRSPSAGSGPEPVWPDEGAHSEVGAPGARQEHFGGPPPSAYSGRVGPDTEVEAAAGSGGQSPEFSPKQRSSPPQQPSLPSPHPSPPPHQPSPTLAARARRYSPTPRAAMTERGATPTQEAAAGSSGQGAPSSPRSVQVVDLDSSPSTGSGGARTGFMVALDTEPLVRSQERTRMIMSRALDEAIVAQVRALVAREVTVARREIEVAEGGAELAKIARAEGFIRKREMADIERRRGELVETFEDTMIKRHTINLHILTAMAAEEGVRTTTVAFIRELDDHSQELDGRAQELDRRDRVLRDAEATAANSDVELRVCEDALAERERALEAARQVVGDREAAVIRAEEDSAMRERNAAAQEKAIAEREATVEGHEAVIL</sequence>
<feature type="compositionally biased region" description="Pro residues" evidence="1">
    <location>
        <begin position="75"/>
        <end position="92"/>
    </location>
</feature>
<reference evidence="3" key="2">
    <citation type="submission" date="2013-12" db="EMBL/GenBank/DDBJ databases">
        <authorList>
            <person name="Yu Y."/>
            <person name="Lee S."/>
            <person name="de Baynast K."/>
            <person name="Wissotski M."/>
            <person name="Liu L."/>
            <person name="Talag J."/>
            <person name="Goicoechea J."/>
            <person name="Angelova A."/>
            <person name="Jetty R."/>
            <person name="Kudrna D."/>
            <person name="Golser W."/>
            <person name="Rivera L."/>
            <person name="Zhang J."/>
            <person name="Wing R."/>
        </authorList>
    </citation>
    <scope>NUCLEOTIDE SEQUENCE</scope>
</reference>
<evidence type="ECO:0000313" key="3">
    <source>
        <dbReference type="Proteomes" id="UP000032180"/>
    </source>
</evidence>
<feature type="compositionally biased region" description="Low complexity" evidence="1">
    <location>
        <begin position="122"/>
        <end position="135"/>
    </location>
</feature>
<dbReference type="Proteomes" id="UP000032180">
    <property type="component" value="Chromosome 8"/>
</dbReference>
<protein>
    <submittedName>
        <fullName evidence="2">Uncharacterized protein</fullName>
    </submittedName>
</protein>
<proteinExistence type="predicted"/>
<reference evidence="2" key="3">
    <citation type="submission" date="2015-04" db="UniProtKB">
        <authorList>
            <consortium name="EnsemblPlants"/>
        </authorList>
    </citation>
    <scope>IDENTIFICATION</scope>
</reference>
<accession>A0A0D9X7H9</accession>
<name>A0A0D9X7H9_9ORYZ</name>
<dbReference type="AlphaFoldDB" id="A0A0D9X7H9"/>
<feature type="region of interest" description="Disordered" evidence="1">
    <location>
        <begin position="1"/>
        <end position="156"/>
    </location>
</feature>
<dbReference type="Gramene" id="LPERR08G11090.1">
    <property type="protein sequence ID" value="LPERR08G11090.1"/>
    <property type="gene ID" value="LPERR08G11090"/>
</dbReference>
<organism evidence="2 3">
    <name type="scientific">Leersia perrieri</name>
    <dbReference type="NCBI Taxonomy" id="77586"/>
    <lineage>
        <taxon>Eukaryota</taxon>
        <taxon>Viridiplantae</taxon>
        <taxon>Streptophyta</taxon>
        <taxon>Embryophyta</taxon>
        <taxon>Tracheophyta</taxon>
        <taxon>Spermatophyta</taxon>
        <taxon>Magnoliopsida</taxon>
        <taxon>Liliopsida</taxon>
        <taxon>Poales</taxon>
        <taxon>Poaceae</taxon>
        <taxon>BOP clade</taxon>
        <taxon>Oryzoideae</taxon>
        <taxon>Oryzeae</taxon>
        <taxon>Oryzinae</taxon>
        <taxon>Leersia</taxon>
    </lineage>
</organism>
<keyword evidence="3" id="KW-1185">Reference proteome</keyword>
<dbReference type="EnsemblPlants" id="LPERR08G11090.1">
    <property type="protein sequence ID" value="LPERR08G11090.1"/>
    <property type="gene ID" value="LPERR08G11090"/>
</dbReference>
<dbReference type="HOGENOM" id="CLU_734391_0_0_1"/>
<evidence type="ECO:0000256" key="1">
    <source>
        <dbReference type="SAM" id="MobiDB-lite"/>
    </source>
</evidence>
<evidence type="ECO:0000313" key="2">
    <source>
        <dbReference type="EnsemblPlants" id="LPERR08G11090.1"/>
    </source>
</evidence>
<reference evidence="2 3" key="1">
    <citation type="submission" date="2012-08" db="EMBL/GenBank/DDBJ databases">
        <title>Oryza genome evolution.</title>
        <authorList>
            <person name="Wing R.A."/>
        </authorList>
    </citation>
    <scope>NUCLEOTIDE SEQUENCE</scope>
</reference>